<evidence type="ECO:0000256" key="4">
    <source>
        <dbReference type="ARBA" id="ARBA00022989"/>
    </source>
</evidence>
<feature type="domain" description="Potassium channel" evidence="10">
    <location>
        <begin position="45"/>
        <end position="81"/>
    </location>
</feature>
<evidence type="ECO:0000313" key="12">
    <source>
        <dbReference type="Proteomes" id="UP000762676"/>
    </source>
</evidence>
<dbReference type="Gene3D" id="1.10.287.70">
    <property type="match status" value="1"/>
</dbReference>
<dbReference type="GO" id="GO:0005886">
    <property type="term" value="C:plasma membrane"/>
    <property type="evidence" value="ECO:0007669"/>
    <property type="project" value="TreeGrafter"/>
</dbReference>
<keyword evidence="5 8" id="KW-0406">Ion transport</keyword>
<dbReference type="Pfam" id="PF07885">
    <property type="entry name" value="Ion_trans_2"/>
    <property type="match status" value="2"/>
</dbReference>
<comment type="subcellular location">
    <subcellularLocation>
        <location evidence="1">Membrane</location>
        <topology evidence="1">Multi-pass membrane protein</topology>
    </subcellularLocation>
</comment>
<feature type="transmembrane region" description="Helical" evidence="9">
    <location>
        <begin position="204"/>
        <end position="225"/>
    </location>
</feature>
<feature type="transmembrane region" description="Helical" evidence="9">
    <location>
        <begin position="171"/>
        <end position="192"/>
    </location>
</feature>
<dbReference type="PRINTS" id="PR01333">
    <property type="entry name" value="2POREKCHANEL"/>
</dbReference>
<dbReference type="PANTHER" id="PTHR11003:SF334">
    <property type="entry name" value="FI03418P"/>
    <property type="match status" value="1"/>
</dbReference>
<dbReference type="Proteomes" id="UP000762676">
    <property type="component" value="Unassembled WGS sequence"/>
</dbReference>
<sequence>MEKCPLLTKQKSLCHGLIDSCSATGYKSKLLLGGIVRRFCGFQSYGHVAPKTTIGRLVTIGYAVVGIPLTLLCLTNIGDVMATGFRLLYGKVCCGVCCTLFKPRRRTLTLHPDIEKGMGIGRPVVTTNEDDSPDKSKEVIHVPTSLCLLLIAGYIIAGAMLFASWEKWDMLTGSYFCFITLSTIGFGDIVPGMDSGAWAQEEKLVLCALYLVLGLSLIAMCFNLVQEDVKAKCKWLGMKLGIVEKPKTPI</sequence>
<evidence type="ECO:0000259" key="10">
    <source>
        <dbReference type="Pfam" id="PF07885"/>
    </source>
</evidence>
<name>A0AAV4EZX2_9GAST</name>
<keyword evidence="6 9" id="KW-0472">Membrane</keyword>
<evidence type="ECO:0000256" key="9">
    <source>
        <dbReference type="SAM" id="Phobius"/>
    </source>
</evidence>
<keyword evidence="4 9" id="KW-1133">Transmembrane helix</keyword>
<dbReference type="GO" id="GO:0022841">
    <property type="term" value="F:potassium ion leak channel activity"/>
    <property type="evidence" value="ECO:0007669"/>
    <property type="project" value="TreeGrafter"/>
</dbReference>
<evidence type="ECO:0000313" key="11">
    <source>
        <dbReference type="EMBL" id="GFR66628.1"/>
    </source>
</evidence>
<gene>
    <name evidence="11" type="ORF">ElyMa_001974800</name>
</gene>
<reference evidence="11 12" key="1">
    <citation type="journal article" date="2021" name="Elife">
        <title>Chloroplast acquisition without the gene transfer in kleptoplastic sea slugs, Plakobranchus ocellatus.</title>
        <authorList>
            <person name="Maeda T."/>
            <person name="Takahashi S."/>
            <person name="Yoshida T."/>
            <person name="Shimamura S."/>
            <person name="Takaki Y."/>
            <person name="Nagai Y."/>
            <person name="Toyoda A."/>
            <person name="Suzuki Y."/>
            <person name="Arimoto A."/>
            <person name="Ishii H."/>
            <person name="Satoh N."/>
            <person name="Nishiyama T."/>
            <person name="Hasebe M."/>
            <person name="Maruyama T."/>
            <person name="Minagawa J."/>
            <person name="Obokata J."/>
            <person name="Shigenobu S."/>
        </authorList>
    </citation>
    <scope>NUCLEOTIDE SEQUENCE [LARGE SCALE GENOMIC DNA]</scope>
</reference>
<keyword evidence="7 8" id="KW-0407">Ion channel</keyword>
<dbReference type="GO" id="GO:0015271">
    <property type="term" value="F:outward rectifier potassium channel activity"/>
    <property type="evidence" value="ECO:0007669"/>
    <property type="project" value="TreeGrafter"/>
</dbReference>
<proteinExistence type="inferred from homology"/>
<dbReference type="SUPFAM" id="SSF81324">
    <property type="entry name" value="Voltage-gated potassium channels"/>
    <property type="match status" value="1"/>
</dbReference>
<evidence type="ECO:0000256" key="1">
    <source>
        <dbReference type="ARBA" id="ARBA00004141"/>
    </source>
</evidence>
<evidence type="ECO:0000256" key="2">
    <source>
        <dbReference type="ARBA" id="ARBA00022448"/>
    </source>
</evidence>
<evidence type="ECO:0000256" key="3">
    <source>
        <dbReference type="ARBA" id="ARBA00022692"/>
    </source>
</evidence>
<dbReference type="InterPro" id="IPR013099">
    <property type="entry name" value="K_chnl_dom"/>
</dbReference>
<dbReference type="EMBL" id="BMAT01004027">
    <property type="protein sequence ID" value="GFR66628.1"/>
    <property type="molecule type" value="Genomic_DNA"/>
</dbReference>
<accession>A0AAV4EZX2</accession>
<protein>
    <submittedName>
        <fullName evidence="11">Potassium channel subfamily K member 18</fullName>
    </submittedName>
</protein>
<comment type="similarity">
    <text evidence="8">Belongs to the two pore domain potassium channel (TC 1.A.1.8) family.</text>
</comment>
<dbReference type="PANTHER" id="PTHR11003">
    <property type="entry name" value="POTASSIUM CHANNEL, SUBFAMILY K"/>
    <property type="match status" value="1"/>
</dbReference>
<evidence type="ECO:0000256" key="8">
    <source>
        <dbReference type="RuleBase" id="RU003857"/>
    </source>
</evidence>
<evidence type="ECO:0000256" key="5">
    <source>
        <dbReference type="ARBA" id="ARBA00023065"/>
    </source>
</evidence>
<dbReference type="GO" id="GO:0030322">
    <property type="term" value="P:stabilization of membrane potential"/>
    <property type="evidence" value="ECO:0007669"/>
    <property type="project" value="TreeGrafter"/>
</dbReference>
<keyword evidence="12" id="KW-1185">Reference proteome</keyword>
<evidence type="ECO:0000256" key="6">
    <source>
        <dbReference type="ARBA" id="ARBA00023136"/>
    </source>
</evidence>
<dbReference type="InterPro" id="IPR003280">
    <property type="entry name" value="2pore_dom_K_chnl"/>
</dbReference>
<dbReference type="AlphaFoldDB" id="A0AAV4EZX2"/>
<feature type="transmembrane region" description="Helical" evidence="9">
    <location>
        <begin position="145"/>
        <end position="165"/>
    </location>
</feature>
<keyword evidence="3 8" id="KW-0812">Transmembrane</keyword>
<feature type="domain" description="Potassium channel" evidence="10">
    <location>
        <begin position="150"/>
        <end position="227"/>
    </location>
</feature>
<evidence type="ECO:0000256" key="7">
    <source>
        <dbReference type="ARBA" id="ARBA00023303"/>
    </source>
</evidence>
<organism evidence="11 12">
    <name type="scientific">Elysia marginata</name>
    <dbReference type="NCBI Taxonomy" id="1093978"/>
    <lineage>
        <taxon>Eukaryota</taxon>
        <taxon>Metazoa</taxon>
        <taxon>Spiralia</taxon>
        <taxon>Lophotrochozoa</taxon>
        <taxon>Mollusca</taxon>
        <taxon>Gastropoda</taxon>
        <taxon>Heterobranchia</taxon>
        <taxon>Euthyneura</taxon>
        <taxon>Panpulmonata</taxon>
        <taxon>Sacoglossa</taxon>
        <taxon>Placobranchoidea</taxon>
        <taxon>Plakobranchidae</taxon>
        <taxon>Elysia</taxon>
    </lineage>
</organism>
<comment type="caution">
    <text evidence="11">The sequence shown here is derived from an EMBL/GenBank/DDBJ whole genome shotgun (WGS) entry which is preliminary data.</text>
</comment>
<feature type="transmembrane region" description="Helical" evidence="9">
    <location>
        <begin position="57"/>
        <end position="77"/>
    </location>
</feature>
<keyword evidence="2 8" id="KW-0813">Transport</keyword>